<dbReference type="Proteomes" id="UP000672032">
    <property type="component" value="Chromosome 3"/>
</dbReference>
<evidence type="ECO:0000313" key="2">
    <source>
        <dbReference type="EMBL" id="QSZ33044.1"/>
    </source>
</evidence>
<sequence length="138" mass="15769">MLNSKSPPNLQLFLGKNLHRHPSKSASQHVISRTRISSGYHGFGSPGDSLRFASINSDLIHIPEPTDPRSSIRKEQKMKQAREREVPPRVMRTIIPDVKSHQEQEITQVRERKIHRAMETIILDTKNHPEQNTAQPGE</sequence>
<dbReference type="AlphaFoldDB" id="A0A8A3PD75"/>
<feature type="compositionally biased region" description="Basic and acidic residues" evidence="1">
    <location>
        <begin position="64"/>
        <end position="87"/>
    </location>
</feature>
<protein>
    <submittedName>
        <fullName evidence="2">Uncharacterized protein</fullName>
    </submittedName>
</protein>
<reference evidence="2" key="1">
    <citation type="submission" date="2020-10" db="EMBL/GenBank/DDBJ databases">
        <title>Genome Sequence of Monilinia vaccinii-corymbosi Sheds Light on Mummy Berry Disease Infection of Blueberry and Mating Type.</title>
        <authorList>
            <person name="Yow A.G."/>
            <person name="Zhang Y."/>
            <person name="Bansal K."/>
            <person name="Eacker S.M."/>
            <person name="Sullivan S."/>
            <person name="Liachko I."/>
            <person name="Cubeta M.A."/>
            <person name="Rollins J.A."/>
            <person name="Ashrafi H."/>
        </authorList>
    </citation>
    <scope>NUCLEOTIDE SEQUENCE</scope>
    <source>
        <strain evidence="2">RL-1</strain>
    </source>
</reference>
<feature type="region of interest" description="Disordered" evidence="1">
    <location>
        <begin position="61"/>
        <end position="87"/>
    </location>
</feature>
<evidence type="ECO:0000313" key="3">
    <source>
        <dbReference type="Proteomes" id="UP000672032"/>
    </source>
</evidence>
<gene>
    <name evidence="2" type="ORF">DSL72_002629</name>
</gene>
<evidence type="ECO:0000256" key="1">
    <source>
        <dbReference type="SAM" id="MobiDB-lite"/>
    </source>
</evidence>
<keyword evidence="3" id="KW-1185">Reference proteome</keyword>
<dbReference type="EMBL" id="CP063407">
    <property type="protein sequence ID" value="QSZ33044.1"/>
    <property type="molecule type" value="Genomic_DNA"/>
</dbReference>
<organism evidence="2 3">
    <name type="scientific">Monilinia vaccinii-corymbosi</name>
    <dbReference type="NCBI Taxonomy" id="61207"/>
    <lineage>
        <taxon>Eukaryota</taxon>
        <taxon>Fungi</taxon>
        <taxon>Dikarya</taxon>
        <taxon>Ascomycota</taxon>
        <taxon>Pezizomycotina</taxon>
        <taxon>Leotiomycetes</taxon>
        <taxon>Helotiales</taxon>
        <taxon>Sclerotiniaceae</taxon>
        <taxon>Monilinia</taxon>
    </lineage>
</organism>
<proteinExistence type="predicted"/>
<name>A0A8A3PD75_9HELO</name>
<accession>A0A8A3PD75</accession>